<keyword evidence="2" id="KW-1185">Reference proteome</keyword>
<sequence>MKGNTMELVLDLQALDAPEVLDGGHGGSHGGTSNLSLLASCADSTISLLTCH</sequence>
<dbReference type="NCBIfam" id="NF038159">
    <property type="entry name" value="lanthi_III_b"/>
    <property type="match status" value="1"/>
</dbReference>
<dbReference type="InterPro" id="IPR045825">
    <property type="entry name" value="RamS"/>
</dbReference>
<protein>
    <recommendedName>
        <fullName evidence="3">SapB/AmfS family lantipeptide</fullName>
    </recommendedName>
</protein>
<evidence type="ECO:0008006" key="3">
    <source>
        <dbReference type="Google" id="ProtNLM"/>
    </source>
</evidence>
<gene>
    <name evidence="1" type="ORF">GCM10017790_41510</name>
</gene>
<evidence type="ECO:0000313" key="2">
    <source>
        <dbReference type="Proteomes" id="UP000635387"/>
    </source>
</evidence>
<reference evidence="2" key="1">
    <citation type="journal article" date="2019" name="Int. J. Syst. Evol. Microbiol.">
        <title>The Global Catalogue of Microorganisms (GCM) 10K type strain sequencing project: providing services to taxonomists for standard genome sequencing and annotation.</title>
        <authorList>
            <consortium name="The Broad Institute Genomics Platform"/>
            <consortium name="The Broad Institute Genome Sequencing Center for Infectious Disease"/>
            <person name="Wu L."/>
            <person name="Ma J."/>
        </authorList>
    </citation>
    <scope>NUCLEOTIDE SEQUENCE [LARGE SCALE GENOMIC DNA]</scope>
    <source>
        <strain evidence="2">CGMCC 4.7683</strain>
    </source>
</reference>
<evidence type="ECO:0000313" key="1">
    <source>
        <dbReference type="EMBL" id="GHH20972.1"/>
    </source>
</evidence>
<dbReference type="Proteomes" id="UP000635387">
    <property type="component" value="Unassembled WGS sequence"/>
</dbReference>
<proteinExistence type="predicted"/>
<organism evidence="1 2">
    <name type="scientific">Amycolatopsis oliviviridis</name>
    <dbReference type="NCBI Taxonomy" id="1471590"/>
    <lineage>
        <taxon>Bacteria</taxon>
        <taxon>Bacillati</taxon>
        <taxon>Actinomycetota</taxon>
        <taxon>Actinomycetes</taxon>
        <taxon>Pseudonocardiales</taxon>
        <taxon>Pseudonocardiaceae</taxon>
        <taxon>Amycolatopsis</taxon>
    </lineage>
</organism>
<dbReference type="EMBL" id="BNAY01000004">
    <property type="protein sequence ID" value="GHH20972.1"/>
    <property type="molecule type" value="Genomic_DNA"/>
</dbReference>
<accession>A0ABQ3LPG0</accession>
<dbReference type="NCBIfam" id="NF033212">
    <property type="entry name" value="SapB_AmfS_lanti"/>
    <property type="match status" value="1"/>
</dbReference>
<comment type="caution">
    <text evidence="1">The sequence shown here is derived from an EMBL/GenBank/DDBJ whole genome shotgun (WGS) entry which is preliminary data.</text>
</comment>
<dbReference type="Pfam" id="PF19402">
    <property type="entry name" value="RamS"/>
    <property type="match status" value="1"/>
</dbReference>
<name>A0ABQ3LPG0_9PSEU</name>